<dbReference type="Proteomes" id="UP000015530">
    <property type="component" value="Unassembled WGS sequence"/>
</dbReference>
<protein>
    <submittedName>
        <fullName evidence="1">Uncharacterized protein</fullName>
    </submittedName>
</protein>
<name>T0K523_COLGC</name>
<dbReference type="EMBL" id="AMYD01003149">
    <property type="protein sequence ID" value="EQB47004.1"/>
    <property type="molecule type" value="Genomic_DNA"/>
</dbReference>
<gene>
    <name evidence="1" type="ORF">CGLO_13905</name>
</gene>
<sequence>MSIYHQIKAAKYNRAAAS</sequence>
<dbReference type="AlphaFoldDB" id="T0K523"/>
<evidence type="ECO:0000313" key="2">
    <source>
        <dbReference type="Proteomes" id="UP000015530"/>
    </source>
</evidence>
<organism evidence="1 2">
    <name type="scientific">Colletotrichum gloeosporioides (strain Cg-14)</name>
    <name type="common">Anthracnose fungus</name>
    <name type="synonym">Glomerella cingulata</name>
    <dbReference type="NCBI Taxonomy" id="1237896"/>
    <lineage>
        <taxon>Eukaryota</taxon>
        <taxon>Fungi</taxon>
        <taxon>Dikarya</taxon>
        <taxon>Ascomycota</taxon>
        <taxon>Pezizomycotina</taxon>
        <taxon>Sordariomycetes</taxon>
        <taxon>Hypocreomycetidae</taxon>
        <taxon>Glomerellales</taxon>
        <taxon>Glomerellaceae</taxon>
        <taxon>Colletotrichum</taxon>
        <taxon>Colletotrichum gloeosporioides species complex</taxon>
    </lineage>
</organism>
<evidence type="ECO:0000313" key="1">
    <source>
        <dbReference type="EMBL" id="EQB47004.1"/>
    </source>
</evidence>
<dbReference type="HOGENOM" id="CLU_3430949_0_0_1"/>
<comment type="caution">
    <text evidence="1">The sequence shown here is derived from an EMBL/GenBank/DDBJ whole genome shotgun (WGS) entry which is preliminary data.</text>
</comment>
<proteinExistence type="predicted"/>
<reference evidence="2" key="1">
    <citation type="journal article" date="2013" name="Mol. Plant Microbe Interact.">
        <title>Global aspects of pacC regulation of pathogenicity genes in Colletotrichum gloeosporioides as revealed by transcriptome analysis.</title>
        <authorList>
            <person name="Alkan N."/>
            <person name="Meng X."/>
            <person name="Friedlander G."/>
            <person name="Reuveni E."/>
            <person name="Sukno S."/>
            <person name="Sherman A."/>
            <person name="Thon M."/>
            <person name="Fluhr R."/>
            <person name="Prusky D."/>
        </authorList>
    </citation>
    <scope>NUCLEOTIDE SEQUENCE [LARGE SCALE GENOMIC DNA]</scope>
    <source>
        <strain evidence="2">Cg-14</strain>
    </source>
</reference>
<accession>T0K523</accession>